<keyword evidence="2" id="KW-1185">Reference proteome</keyword>
<gene>
    <name evidence="1" type="ORF">AWN90_41195</name>
</gene>
<protein>
    <submittedName>
        <fullName evidence="1">Uncharacterized protein</fullName>
    </submittedName>
</protein>
<dbReference type="EMBL" id="LWGR01000013">
    <property type="protein sequence ID" value="KZM70943.1"/>
    <property type="molecule type" value="Genomic_DNA"/>
</dbReference>
<name>A0A164K1V2_9NOCA</name>
<dbReference type="STRING" id="455432.AWN90_41195"/>
<dbReference type="Proteomes" id="UP000076512">
    <property type="component" value="Unassembled WGS sequence"/>
</dbReference>
<evidence type="ECO:0000313" key="2">
    <source>
        <dbReference type="Proteomes" id="UP000076512"/>
    </source>
</evidence>
<reference evidence="1 2" key="1">
    <citation type="submission" date="2016-04" db="EMBL/GenBank/DDBJ databases">
        <authorList>
            <person name="Evans L.H."/>
            <person name="Alamgir A."/>
            <person name="Owens N."/>
            <person name="Weber N.D."/>
            <person name="Virtaneva K."/>
            <person name="Barbian K."/>
            <person name="Babar A."/>
            <person name="Rosenke K."/>
        </authorList>
    </citation>
    <scope>NUCLEOTIDE SEQUENCE [LARGE SCALE GENOMIC DNA]</scope>
    <source>
        <strain evidence="1 2">IFM 0406</strain>
    </source>
</reference>
<proteinExistence type="predicted"/>
<evidence type="ECO:0000313" key="1">
    <source>
        <dbReference type="EMBL" id="KZM70943.1"/>
    </source>
</evidence>
<accession>A0A164K1V2</accession>
<organism evidence="1 2">
    <name type="scientific">Nocardia terpenica</name>
    <dbReference type="NCBI Taxonomy" id="455432"/>
    <lineage>
        <taxon>Bacteria</taxon>
        <taxon>Bacillati</taxon>
        <taxon>Actinomycetota</taxon>
        <taxon>Actinomycetes</taxon>
        <taxon>Mycobacteriales</taxon>
        <taxon>Nocardiaceae</taxon>
        <taxon>Nocardia</taxon>
    </lineage>
</organism>
<sequence length="153" mass="17375">MTIHYTSIDEDGQARSVPIERCGDYLRGKDYQQIARLGSETDSRYDLEVRLGPAIAEARRAMRSATNRYQFLKMAKIKFAEEIAAEKAAERARADHARAARRDELARALYAEHACRTLTTRAAVALTHIEFWREVAETAIAFAEDAGEDDRRQ</sequence>
<dbReference type="AlphaFoldDB" id="A0A164K1V2"/>
<dbReference type="RefSeq" id="WP_067594827.1">
    <property type="nucleotide sequence ID" value="NZ_JABMCZ010000003.1"/>
</dbReference>
<comment type="caution">
    <text evidence="1">The sequence shown here is derived from an EMBL/GenBank/DDBJ whole genome shotgun (WGS) entry which is preliminary data.</text>
</comment>